<evidence type="ECO:0000256" key="3">
    <source>
        <dbReference type="ARBA" id="ARBA00022605"/>
    </source>
</evidence>
<sequence>MIESRSVLKQKIFIDGQAGTTGLRIRQWIQDRRDIELLTLADSDRRSATARQQAISLADLTILCLPDEAAAEAAIWANNAGTRVLDASTCHRVADDWTYGLPELCEEQRARITSADRVSNPGCYSSTFILLLRPLIDAGLMPTDAPIFIHALSGYSGGGKSMIERWENPDNELVNIPYEVPYALERIHKHIPEMQRYTGLTVQPQFLPAVGSFHSGMRVQVPLHESIFCNKPDGEEIWSLLDQRYEGERFVHVAPFAGFEATSEFDLDPTRFNESNQLQIHVYPNPAGHILLVGLLDNLGKGASGVAVQCLNLMLGLPEHAGLPA</sequence>
<organism evidence="7">
    <name type="scientific">hydrothermal vent metagenome</name>
    <dbReference type="NCBI Taxonomy" id="652676"/>
    <lineage>
        <taxon>unclassified sequences</taxon>
        <taxon>metagenomes</taxon>
        <taxon>ecological metagenomes</taxon>
    </lineage>
</organism>
<evidence type="ECO:0000256" key="4">
    <source>
        <dbReference type="ARBA" id="ARBA00022857"/>
    </source>
</evidence>
<gene>
    <name evidence="7" type="ORF">MGWOODY_XGa627</name>
</gene>
<dbReference type="SMART" id="SM00859">
    <property type="entry name" value="Semialdhyde_dh"/>
    <property type="match status" value="1"/>
</dbReference>
<evidence type="ECO:0000256" key="1">
    <source>
        <dbReference type="ARBA" id="ARBA00022490"/>
    </source>
</evidence>
<keyword evidence="2" id="KW-0055">Arginine biosynthesis</keyword>
<dbReference type="InterPro" id="IPR000534">
    <property type="entry name" value="Semialdehyde_DH_NAD-bd"/>
</dbReference>
<evidence type="ECO:0000256" key="5">
    <source>
        <dbReference type="ARBA" id="ARBA00023002"/>
    </source>
</evidence>
<dbReference type="GO" id="GO:0006526">
    <property type="term" value="P:L-arginine biosynthetic process"/>
    <property type="evidence" value="ECO:0007669"/>
    <property type="project" value="UniProtKB-KW"/>
</dbReference>
<dbReference type="GO" id="GO:0003942">
    <property type="term" value="F:N-acetyl-gamma-glutamyl-phosphate reductase activity"/>
    <property type="evidence" value="ECO:0007669"/>
    <property type="project" value="UniProtKB-EC"/>
</dbReference>
<reference evidence="7" key="1">
    <citation type="submission" date="2015-10" db="EMBL/GenBank/DDBJ databases">
        <authorList>
            <person name="Gilbert D.G."/>
        </authorList>
    </citation>
    <scope>NUCLEOTIDE SEQUENCE</scope>
</reference>
<keyword evidence="1" id="KW-0963">Cytoplasm</keyword>
<dbReference type="GO" id="GO:0005737">
    <property type="term" value="C:cytoplasm"/>
    <property type="evidence" value="ECO:0007669"/>
    <property type="project" value="InterPro"/>
</dbReference>
<feature type="domain" description="Semialdehyde dehydrogenase NAD-binding" evidence="6">
    <location>
        <begin position="11"/>
        <end position="112"/>
    </location>
</feature>
<keyword evidence="5 7" id="KW-0560">Oxidoreductase</keyword>
<dbReference type="InterPro" id="IPR058924">
    <property type="entry name" value="AGPR_dimerisation_dom"/>
</dbReference>
<keyword evidence="3" id="KW-0028">Amino-acid biosynthesis</keyword>
<dbReference type="PANTHER" id="PTHR32338">
    <property type="entry name" value="N-ACETYL-GAMMA-GLUTAMYL-PHOSPHATE REDUCTASE, CHLOROPLASTIC-RELATED-RELATED"/>
    <property type="match status" value="1"/>
</dbReference>
<dbReference type="EC" id="1.2.1.38" evidence="7"/>
<dbReference type="SUPFAM" id="SSF51735">
    <property type="entry name" value="NAD(P)-binding Rossmann-fold domains"/>
    <property type="match status" value="1"/>
</dbReference>
<dbReference type="InterPro" id="IPR036291">
    <property type="entry name" value="NAD(P)-bd_dom_sf"/>
</dbReference>
<dbReference type="HAMAP" id="MF_01110">
    <property type="entry name" value="ArgC_type2"/>
    <property type="match status" value="1"/>
</dbReference>
<dbReference type="InterPro" id="IPR010136">
    <property type="entry name" value="AGPR_type-2"/>
</dbReference>
<proteinExistence type="inferred from homology"/>
<keyword evidence="4" id="KW-0521">NADP</keyword>
<dbReference type="PANTHER" id="PTHR32338:SF10">
    <property type="entry name" value="N-ACETYL-GAMMA-GLUTAMYL-PHOSPHATE REDUCTASE, CHLOROPLASTIC-RELATED"/>
    <property type="match status" value="1"/>
</dbReference>
<dbReference type="Gene3D" id="3.40.50.720">
    <property type="entry name" value="NAD(P)-binding Rossmann-like Domain"/>
    <property type="match status" value="1"/>
</dbReference>
<dbReference type="GO" id="GO:0051287">
    <property type="term" value="F:NAD binding"/>
    <property type="evidence" value="ECO:0007669"/>
    <property type="project" value="InterPro"/>
</dbReference>
<accession>A0A160TXC9</accession>
<dbReference type="Pfam" id="PF01118">
    <property type="entry name" value="Semialdhyde_dh"/>
    <property type="match status" value="1"/>
</dbReference>
<evidence type="ECO:0000256" key="2">
    <source>
        <dbReference type="ARBA" id="ARBA00022571"/>
    </source>
</evidence>
<dbReference type="CDD" id="cd23935">
    <property type="entry name" value="AGPR_2_C"/>
    <property type="match status" value="1"/>
</dbReference>
<dbReference type="Pfam" id="PF22698">
    <property type="entry name" value="Semialdhyde_dhC_1"/>
    <property type="match status" value="1"/>
</dbReference>
<dbReference type="Gene3D" id="3.30.360.10">
    <property type="entry name" value="Dihydrodipicolinate Reductase, domain 2"/>
    <property type="match status" value="1"/>
</dbReference>
<name>A0A160TXC9_9ZZZZ</name>
<dbReference type="InterPro" id="IPR050085">
    <property type="entry name" value="AGPR"/>
</dbReference>
<dbReference type="NCBIfam" id="TIGR01851">
    <property type="entry name" value="argC_other"/>
    <property type="match status" value="1"/>
</dbReference>
<dbReference type="AlphaFoldDB" id="A0A160TXC9"/>
<dbReference type="SUPFAM" id="SSF55347">
    <property type="entry name" value="Glyceraldehyde-3-phosphate dehydrogenase-like, C-terminal domain"/>
    <property type="match status" value="1"/>
</dbReference>
<evidence type="ECO:0000259" key="6">
    <source>
        <dbReference type="SMART" id="SM00859"/>
    </source>
</evidence>
<protein>
    <submittedName>
        <fullName evidence="7">N-acetyl-gamma-glutamyl-phosphate reductase</fullName>
        <ecNumber evidence="7">1.2.1.38</ecNumber>
    </submittedName>
</protein>
<evidence type="ECO:0000313" key="7">
    <source>
        <dbReference type="EMBL" id="CUS54137.1"/>
    </source>
</evidence>
<dbReference type="EMBL" id="CZRL01000104">
    <property type="protein sequence ID" value="CUS54137.1"/>
    <property type="molecule type" value="Genomic_DNA"/>
</dbReference>